<feature type="domain" description="DUF512" evidence="1">
    <location>
        <begin position="221"/>
        <end position="419"/>
    </location>
</feature>
<accession>A0A538SI34</accession>
<evidence type="ECO:0000259" key="1">
    <source>
        <dbReference type="Pfam" id="PF04459"/>
    </source>
</evidence>
<dbReference type="SUPFAM" id="SSF102114">
    <property type="entry name" value="Radical SAM enzymes"/>
    <property type="match status" value="1"/>
</dbReference>
<name>A0A538SI34_UNCEI</name>
<gene>
    <name evidence="3" type="ORF">E6K71_01040</name>
</gene>
<dbReference type="InterPro" id="IPR013785">
    <property type="entry name" value="Aldolase_TIM"/>
</dbReference>
<dbReference type="AlphaFoldDB" id="A0A538SI34"/>
<dbReference type="Gene3D" id="3.20.20.70">
    <property type="entry name" value="Aldolase class I"/>
    <property type="match status" value="1"/>
</dbReference>
<dbReference type="SUPFAM" id="SSF50156">
    <property type="entry name" value="PDZ domain-like"/>
    <property type="match status" value="1"/>
</dbReference>
<dbReference type="Proteomes" id="UP000316292">
    <property type="component" value="Unassembled WGS sequence"/>
</dbReference>
<dbReference type="InterPro" id="IPR007549">
    <property type="entry name" value="DUF512"/>
</dbReference>
<proteinExistence type="predicted"/>
<sequence length="427" mass="47979">MIGLSDPFTVANLDPNGLAFRLGIRRGERILAINDVLLHDEIDFAAQSSEEVLRVRVLDTKGGEREVEGRREYGVPFGAEFEARQPKRCHNNCVFCFVYQHPKGVRRELLIKDDDYVFSFVHGNFITLTNLSEAEFQRIIDERLSPLYVSVHATDPEVRVRMMKNPKSGKIMEQIDRLAAEGIEMHTQLVICPGWNDGAILTRSIQELATRHPHVATIAVVPVGLTKHRERLPQLRVFTREDAQAALDQVHAFQKELVRRHKTRLVFAADEMYTLAEASIPPARSYEGFSQLENGIGMLRRTIDRWVQGEDTVRARNGKRERVAIVTGTSAAPTLERLLAERPPDSVEAKLCVVRNDYFGDTVTVSGLLVGQDIERALRGAGPLDRVLLPPNCLKEEEVFLDDRTRSDLETSLGAPVQIGFDSPQAA</sequence>
<evidence type="ECO:0000313" key="4">
    <source>
        <dbReference type="Proteomes" id="UP000316292"/>
    </source>
</evidence>
<dbReference type="InterPro" id="IPR036034">
    <property type="entry name" value="PDZ_sf"/>
</dbReference>
<protein>
    <submittedName>
        <fullName evidence="3">DUF512 domain-containing protein</fullName>
    </submittedName>
</protein>
<comment type="caution">
    <text evidence="3">The sequence shown here is derived from an EMBL/GenBank/DDBJ whole genome shotgun (WGS) entry which is preliminary data.</text>
</comment>
<dbReference type="Pfam" id="PF04459">
    <property type="entry name" value="DUF512"/>
    <property type="match status" value="1"/>
</dbReference>
<feature type="domain" description="Putative radical SAM N-terminal" evidence="2">
    <location>
        <begin position="73"/>
        <end position="218"/>
    </location>
</feature>
<dbReference type="EMBL" id="VBOR01000024">
    <property type="protein sequence ID" value="TMQ51030.1"/>
    <property type="molecule type" value="Genomic_DNA"/>
</dbReference>
<dbReference type="InterPro" id="IPR058240">
    <property type="entry name" value="rSAM_sf"/>
</dbReference>
<organism evidence="3 4">
    <name type="scientific">Eiseniibacteriota bacterium</name>
    <dbReference type="NCBI Taxonomy" id="2212470"/>
    <lineage>
        <taxon>Bacteria</taxon>
        <taxon>Candidatus Eiseniibacteriota</taxon>
    </lineage>
</organism>
<evidence type="ECO:0000313" key="3">
    <source>
        <dbReference type="EMBL" id="TMQ51030.1"/>
    </source>
</evidence>
<reference evidence="3 4" key="1">
    <citation type="journal article" date="2019" name="Nat. Microbiol.">
        <title>Mediterranean grassland soil C-N compound turnover is dependent on rainfall and depth, and is mediated by genomically divergent microorganisms.</title>
        <authorList>
            <person name="Diamond S."/>
            <person name="Andeer P.F."/>
            <person name="Li Z."/>
            <person name="Crits-Christoph A."/>
            <person name="Burstein D."/>
            <person name="Anantharaman K."/>
            <person name="Lane K.R."/>
            <person name="Thomas B.C."/>
            <person name="Pan C."/>
            <person name="Northen T.R."/>
            <person name="Banfield J.F."/>
        </authorList>
    </citation>
    <scope>NUCLEOTIDE SEQUENCE [LARGE SCALE GENOMIC DNA]</scope>
    <source>
        <strain evidence="3">WS_1</strain>
    </source>
</reference>
<dbReference type="Pfam" id="PF19238">
    <property type="entry name" value="Radical_SAM_2"/>
    <property type="match status" value="1"/>
</dbReference>
<evidence type="ECO:0000259" key="2">
    <source>
        <dbReference type="Pfam" id="PF19238"/>
    </source>
</evidence>
<dbReference type="InterPro" id="IPR045375">
    <property type="entry name" value="Put_radical_SAM-like_N"/>
</dbReference>